<feature type="compositionally biased region" description="Basic and acidic residues" evidence="1">
    <location>
        <begin position="129"/>
        <end position="138"/>
    </location>
</feature>
<accession>A0A834KEI5</accession>
<sequence length="138" mass="15916">MIIRLRIPSDEQIVSEQCTVLTSLTSKLLVADSPSPRIAKNVSLMLPTKIERHKADRDLQQNHMKPYCLQVPFSEKLLCTEQNCNYRVQRKFFQQIEINNRSIRSDKRYKGMSSNKQKFVTGTHGGRRGGTDKHAISR</sequence>
<keyword evidence="3" id="KW-1185">Reference proteome</keyword>
<dbReference type="EMBL" id="JACSEA010000004">
    <property type="protein sequence ID" value="KAF7402466.1"/>
    <property type="molecule type" value="Genomic_DNA"/>
</dbReference>
<feature type="region of interest" description="Disordered" evidence="1">
    <location>
        <begin position="104"/>
        <end position="138"/>
    </location>
</feature>
<organism evidence="2 3">
    <name type="scientific">Vespula vulgaris</name>
    <name type="common">Yellow jacket</name>
    <name type="synonym">Wasp</name>
    <dbReference type="NCBI Taxonomy" id="7454"/>
    <lineage>
        <taxon>Eukaryota</taxon>
        <taxon>Metazoa</taxon>
        <taxon>Ecdysozoa</taxon>
        <taxon>Arthropoda</taxon>
        <taxon>Hexapoda</taxon>
        <taxon>Insecta</taxon>
        <taxon>Pterygota</taxon>
        <taxon>Neoptera</taxon>
        <taxon>Endopterygota</taxon>
        <taxon>Hymenoptera</taxon>
        <taxon>Apocrita</taxon>
        <taxon>Aculeata</taxon>
        <taxon>Vespoidea</taxon>
        <taxon>Vespidae</taxon>
        <taxon>Vespinae</taxon>
        <taxon>Vespula</taxon>
    </lineage>
</organism>
<protein>
    <submittedName>
        <fullName evidence="2">Uncharacterized protein</fullName>
    </submittedName>
</protein>
<gene>
    <name evidence="2" type="ORF">HZH66_004733</name>
</gene>
<dbReference type="AlphaFoldDB" id="A0A834KEI5"/>
<comment type="caution">
    <text evidence="2">The sequence shown here is derived from an EMBL/GenBank/DDBJ whole genome shotgun (WGS) entry which is preliminary data.</text>
</comment>
<name>A0A834KEI5_VESVU</name>
<evidence type="ECO:0000313" key="2">
    <source>
        <dbReference type="EMBL" id="KAF7402466.1"/>
    </source>
</evidence>
<evidence type="ECO:0000313" key="3">
    <source>
        <dbReference type="Proteomes" id="UP000614350"/>
    </source>
</evidence>
<evidence type="ECO:0000256" key="1">
    <source>
        <dbReference type="SAM" id="MobiDB-lite"/>
    </source>
</evidence>
<dbReference type="Proteomes" id="UP000614350">
    <property type="component" value="Unassembled WGS sequence"/>
</dbReference>
<reference evidence="2" key="1">
    <citation type="journal article" date="2020" name="G3 (Bethesda)">
        <title>High-Quality Assemblies for Three Invasive Social Wasps from the &lt;i&gt;Vespula&lt;/i&gt; Genus.</title>
        <authorList>
            <person name="Harrop T.W.R."/>
            <person name="Guhlin J."/>
            <person name="McLaughlin G.M."/>
            <person name="Permina E."/>
            <person name="Stockwell P."/>
            <person name="Gilligan J."/>
            <person name="Le Lec M.F."/>
            <person name="Gruber M.A.M."/>
            <person name="Quinn O."/>
            <person name="Lovegrove M."/>
            <person name="Duncan E.J."/>
            <person name="Remnant E.J."/>
            <person name="Van Eeckhoven J."/>
            <person name="Graham B."/>
            <person name="Knapp R.A."/>
            <person name="Langford K.W."/>
            <person name="Kronenberg Z."/>
            <person name="Press M.O."/>
            <person name="Eacker S.M."/>
            <person name="Wilson-Rankin E.E."/>
            <person name="Purcell J."/>
            <person name="Lester P.J."/>
            <person name="Dearden P.K."/>
        </authorList>
    </citation>
    <scope>NUCLEOTIDE SEQUENCE</scope>
    <source>
        <strain evidence="2">Marl-1</strain>
    </source>
</reference>
<proteinExistence type="predicted"/>